<feature type="transmembrane region" description="Helical" evidence="2">
    <location>
        <begin position="83"/>
        <end position="104"/>
    </location>
</feature>
<dbReference type="InParanoid" id="A0A409VPC5"/>
<dbReference type="AlphaFoldDB" id="A0A409VPC5"/>
<keyword evidence="2" id="KW-0812">Transmembrane</keyword>
<dbReference type="Proteomes" id="UP000284842">
    <property type="component" value="Unassembled WGS sequence"/>
</dbReference>
<evidence type="ECO:0000313" key="4">
    <source>
        <dbReference type="Proteomes" id="UP000284842"/>
    </source>
</evidence>
<keyword evidence="4" id="KW-1185">Reference proteome</keyword>
<evidence type="ECO:0000256" key="1">
    <source>
        <dbReference type="SAM" id="MobiDB-lite"/>
    </source>
</evidence>
<protein>
    <submittedName>
        <fullName evidence="3">Uncharacterized protein</fullName>
    </submittedName>
</protein>
<keyword evidence="2" id="KW-1133">Transmembrane helix</keyword>
<evidence type="ECO:0000313" key="3">
    <source>
        <dbReference type="EMBL" id="PPQ68135.1"/>
    </source>
</evidence>
<gene>
    <name evidence="3" type="ORF">CVT24_002961</name>
</gene>
<proteinExistence type="predicted"/>
<feature type="transmembrane region" description="Helical" evidence="2">
    <location>
        <begin position="116"/>
        <end position="143"/>
    </location>
</feature>
<name>A0A409VPC5_9AGAR</name>
<dbReference type="OrthoDB" id="3227921at2759"/>
<feature type="transmembrane region" description="Helical" evidence="2">
    <location>
        <begin position="197"/>
        <end position="216"/>
    </location>
</feature>
<accession>A0A409VPC5</accession>
<dbReference type="EMBL" id="NHTK01006014">
    <property type="protein sequence ID" value="PPQ68135.1"/>
    <property type="molecule type" value="Genomic_DNA"/>
</dbReference>
<keyword evidence="2" id="KW-0472">Membrane</keyword>
<reference evidence="3 4" key="1">
    <citation type="journal article" date="2018" name="Evol. Lett.">
        <title>Horizontal gene cluster transfer increased hallucinogenic mushroom diversity.</title>
        <authorList>
            <person name="Reynolds H.T."/>
            <person name="Vijayakumar V."/>
            <person name="Gluck-Thaler E."/>
            <person name="Korotkin H.B."/>
            <person name="Matheny P.B."/>
            <person name="Slot J.C."/>
        </authorList>
    </citation>
    <scope>NUCLEOTIDE SEQUENCE [LARGE SCALE GENOMIC DNA]</scope>
    <source>
        <strain evidence="3 4">2629</strain>
    </source>
</reference>
<comment type="caution">
    <text evidence="3">The sequence shown here is derived from an EMBL/GenBank/DDBJ whole genome shotgun (WGS) entry which is preliminary data.</text>
</comment>
<sequence length="593" mass="66898">MAPEKTAESPPPSSQPDAEEAPSKPPPRAAPPSVWDTLQPIFFNPSLKLTALRISDTKKSILYVVVLAFTFVHHVVSAFKWRFFIRVVDLILIIAEIVLLIFHSKFFKFDRFSPTSIIAVVIAIWSLVVCLIFLALCRIVAVIRKKGANLIKPFDLLEDSQRLKGLPIKTSPAAASILLGRSIWKTRFPGESNVVRLVRGVLGGIFILTIVIYGIVNVAIYPVRETALTPVKEYRVLGTPFDFPLEPPLWNIAFMRPLFGGYGAYNNVSLFREAVELIPLWDSASPNDTPECIHDPVPEIHVINAVTYQVIYSSCPPRTETPGLLPVQIYLPDLLVRVNFTTLEQPSAGTTANLWSSAIQVMPGLTKNKSYVIRTTTPITILPSTNNLAELEMEIRQIFKHPALSGLGMFESTHAFVTPRLKSVLPEPLVRTTPDNPWTLVGDNYSTLRMFLPDAISDTKIVEDYREKAVLDGFAVIGGLWTFLCAVFAIFFGISMTRIVFDMKPLSVFGIAQQFERETIVEEYFTHYPQIRSEIELPHRDRGLLTLFRDHLIDVELFKRYIEESEKEQTRIEDAEPVVEDLSMVDPTLRYRM</sequence>
<feature type="transmembrane region" description="Helical" evidence="2">
    <location>
        <begin position="473"/>
        <end position="494"/>
    </location>
</feature>
<feature type="region of interest" description="Disordered" evidence="1">
    <location>
        <begin position="1"/>
        <end position="31"/>
    </location>
</feature>
<feature type="transmembrane region" description="Helical" evidence="2">
    <location>
        <begin position="60"/>
        <end position="76"/>
    </location>
</feature>
<organism evidence="3 4">
    <name type="scientific">Panaeolus cyanescens</name>
    <dbReference type="NCBI Taxonomy" id="181874"/>
    <lineage>
        <taxon>Eukaryota</taxon>
        <taxon>Fungi</taxon>
        <taxon>Dikarya</taxon>
        <taxon>Basidiomycota</taxon>
        <taxon>Agaricomycotina</taxon>
        <taxon>Agaricomycetes</taxon>
        <taxon>Agaricomycetidae</taxon>
        <taxon>Agaricales</taxon>
        <taxon>Agaricineae</taxon>
        <taxon>Galeropsidaceae</taxon>
        <taxon>Panaeolus</taxon>
    </lineage>
</organism>
<evidence type="ECO:0000256" key="2">
    <source>
        <dbReference type="SAM" id="Phobius"/>
    </source>
</evidence>